<organism evidence="8 9">
    <name type="scientific">Rubripirellula obstinata</name>
    <dbReference type="NCBI Taxonomy" id="406547"/>
    <lineage>
        <taxon>Bacteria</taxon>
        <taxon>Pseudomonadati</taxon>
        <taxon>Planctomycetota</taxon>
        <taxon>Planctomycetia</taxon>
        <taxon>Pirellulales</taxon>
        <taxon>Pirellulaceae</taxon>
        <taxon>Rubripirellula</taxon>
    </lineage>
</organism>
<comment type="caution">
    <text evidence="8">The sequence shown here is derived from an EMBL/GenBank/DDBJ whole genome shotgun (WGS) entry which is preliminary data.</text>
</comment>
<dbReference type="Gene3D" id="3.20.20.240">
    <property type="entry name" value="Methylmalonyl-CoA mutase"/>
    <property type="match status" value="1"/>
</dbReference>
<dbReference type="PANTHER" id="PTHR48101">
    <property type="entry name" value="METHYLMALONYL-COA MUTASE, MITOCHONDRIAL-RELATED"/>
    <property type="match status" value="1"/>
</dbReference>
<dbReference type="InterPro" id="IPR016176">
    <property type="entry name" value="Cbl-dep_enz_cat"/>
</dbReference>
<dbReference type="GO" id="GO:0004494">
    <property type="term" value="F:methylmalonyl-CoA mutase activity"/>
    <property type="evidence" value="ECO:0007669"/>
    <property type="project" value="UniProtKB-EC"/>
</dbReference>
<name>A0A5B1CRT4_9BACT</name>
<dbReference type="RefSeq" id="WP_068260724.1">
    <property type="nucleotide sequence ID" value="NZ_LWSK01000018.1"/>
</dbReference>
<dbReference type="OrthoDB" id="9762378at2"/>
<protein>
    <recommendedName>
        <fullName evidence="3">methylmalonyl-CoA mutase</fullName>
        <ecNumber evidence="3">5.4.99.2</ecNumber>
    </recommendedName>
</protein>
<dbReference type="PROSITE" id="PS00544">
    <property type="entry name" value="METMALONYL_COA_MUTASE"/>
    <property type="match status" value="1"/>
</dbReference>
<dbReference type="InterPro" id="IPR058549">
    <property type="entry name" value="MeMalonylCoA_mutase_a/b_site"/>
</dbReference>
<comment type="cofactor">
    <cofactor evidence="1">
        <name>adenosylcob(III)alamin</name>
        <dbReference type="ChEBI" id="CHEBI:18408"/>
    </cofactor>
</comment>
<keyword evidence="5 8" id="KW-0413">Isomerase</keyword>
<evidence type="ECO:0000256" key="5">
    <source>
        <dbReference type="ARBA" id="ARBA00023235"/>
    </source>
</evidence>
<evidence type="ECO:0000256" key="4">
    <source>
        <dbReference type="ARBA" id="ARBA00022628"/>
    </source>
</evidence>
<proteinExistence type="inferred from homology"/>
<evidence type="ECO:0000259" key="7">
    <source>
        <dbReference type="Pfam" id="PF01642"/>
    </source>
</evidence>
<dbReference type="SUPFAM" id="SSF52242">
    <property type="entry name" value="Cobalamin (vitamin B12)-binding domain"/>
    <property type="match status" value="1"/>
</dbReference>
<evidence type="ECO:0000313" key="9">
    <source>
        <dbReference type="Proteomes" id="UP000322699"/>
    </source>
</evidence>
<keyword evidence="9" id="KW-1185">Reference proteome</keyword>
<dbReference type="PANTHER" id="PTHR48101:SF4">
    <property type="entry name" value="METHYLMALONYL-COA MUTASE, MITOCHONDRIAL"/>
    <property type="match status" value="1"/>
</dbReference>
<dbReference type="Pfam" id="PF01642">
    <property type="entry name" value="MM_CoA_mutase"/>
    <property type="match status" value="1"/>
</dbReference>
<dbReference type="EMBL" id="VRLW01000001">
    <property type="protein sequence ID" value="KAA1262360.1"/>
    <property type="molecule type" value="Genomic_DNA"/>
</dbReference>
<dbReference type="Gene3D" id="3.40.50.280">
    <property type="entry name" value="Cobalamin-binding domain"/>
    <property type="match status" value="1"/>
</dbReference>
<dbReference type="AlphaFoldDB" id="A0A5B1CRT4"/>
<comment type="similarity">
    <text evidence="2">Belongs to the methylmalonyl-CoA mutase family.</text>
</comment>
<dbReference type="SUPFAM" id="SSF51703">
    <property type="entry name" value="Cobalamin (vitamin B12)-dependent enzymes"/>
    <property type="match status" value="1"/>
</dbReference>
<dbReference type="GO" id="GO:0046872">
    <property type="term" value="F:metal ion binding"/>
    <property type="evidence" value="ECO:0007669"/>
    <property type="project" value="InterPro"/>
</dbReference>
<feature type="domain" description="Methylmalonyl-CoA mutase alpha/beta chain catalytic" evidence="7">
    <location>
        <begin position="40"/>
        <end position="536"/>
    </location>
</feature>
<dbReference type="GO" id="GO:0031419">
    <property type="term" value="F:cobalamin binding"/>
    <property type="evidence" value="ECO:0007669"/>
    <property type="project" value="UniProtKB-KW"/>
</dbReference>
<gene>
    <name evidence="8" type="primary">mutA</name>
    <name evidence="8" type="ORF">LF1_49240</name>
</gene>
<dbReference type="EC" id="5.4.99.2" evidence="3"/>
<dbReference type="InterPro" id="IPR006099">
    <property type="entry name" value="MeMalonylCoA_mutase_a/b_cat"/>
</dbReference>
<evidence type="ECO:0000256" key="3">
    <source>
        <dbReference type="ARBA" id="ARBA00012398"/>
    </source>
</evidence>
<sequence length="703" mass="75062">MTETSFKIADDFPPVDYQTWRESAESALGGVPFERKLVSHTYEGIDIQPVYTLADKLAGENPTGFPGSAPFVRGSRPLGHVLSGVDLRQENSHPDLKICNEAILADLQGGVTSLQLQFDRATRVGYDLTDSDATALVGDDGMMAYSLSDFETALEGVQLELVDLALDAGGSFIPAAATLAALWKEKKVTSDKARGAFNADPLKTLAAEGQLPVDAETAIADMANLAAWTAGNLPKVTAVGVDTSVYHDSGATAAEDIAFSMATALQYLRAMTDAGMSIDDAAKQILFRFSLGTHHFLAIAKLRAARQLWSRILEASGSSAVGMKIHARTGNRVMTQRDPYVNLLRNSVAVFAALTGGVDAITSLPFDHAAGLPNDFSRRIARNTVLILQEESHLHRVMDPAGGSWFLENLTSEMSEKAWAVFQEVEAQGGMLPALKSNFIADKIDSAYAPRAKDIARRKEGITGVSEFPNLQEESVQHPPPDIKSLKTAAVARHNVSANEDSAPEAPPAIQRGAEMMSACITMSQGGATLGMIGKAIGFEPGKVTINPIEAHAFAQPFEELRDASDAWMEKHGKRPQIFSANVGPVAHFNARAGYAKNFFEAGGFEVPENGGFPDADSVAAAFKESGLEVAVICSSDKLYADQAAAVASALKANGAKTVILAGHPGKNEEDWRAAGVDEFIYIKCDVLGTLRKLLRDQEVLAS</sequence>
<evidence type="ECO:0000256" key="1">
    <source>
        <dbReference type="ARBA" id="ARBA00001922"/>
    </source>
</evidence>
<keyword evidence="6" id="KW-0170">Cobalt</keyword>
<accession>A0A5B1CRT4</accession>
<dbReference type="GO" id="GO:0005737">
    <property type="term" value="C:cytoplasm"/>
    <property type="evidence" value="ECO:0007669"/>
    <property type="project" value="TreeGrafter"/>
</dbReference>
<dbReference type="InterPro" id="IPR036724">
    <property type="entry name" value="Cobalamin-bd_sf"/>
</dbReference>
<dbReference type="Proteomes" id="UP000322699">
    <property type="component" value="Unassembled WGS sequence"/>
</dbReference>
<dbReference type="CDD" id="cd03677">
    <property type="entry name" value="MM_CoA_mutase_beta"/>
    <property type="match status" value="1"/>
</dbReference>
<evidence type="ECO:0000313" key="8">
    <source>
        <dbReference type="EMBL" id="KAA1262360.1"/>
    </source>
</evidence>
<evidence type="ECO:0000256" key="2">
    <source>
        <dbReference type="ARBA" id="ARBA00008465"/>
    </source>
</evidence>
<evidence type="ECO:0000256" key="6">
    <source>
        <dbReference type="ARBA" id="ARBA00023285"/>
    </source>
</evidence>
<reference evidence="8 9" key="1">
    <citation type="submission" date="2019-08" db="EMBL/GenBank/DDBJ databases">
        <title>Deep-cultivation of Planctomycetes and their phenomic and genomic characterization uncovers novel biology.</title>
        <authorList>
            <person name="Wiegand S."/>
            <person name="Jogler M."/>
            <person name="Boedeker C."/>
            <person name="Pinto D."/>
            <person name="Vollmers J."/>
            <person name="Rivas-Marin E."/>
            <person name="Kohn T."/>
            <person name="Peeters S.H."/>
            <person name="Heuer A."/>
            <person name="Rast P."/>
            <person name="Oberbeckmann S."/>
            <person name="Bunk B."/>
            <person name="Jeske O."/>
            <person name="Meyerdierks A."/>
            <person name="Storesund J.E."/>
            <person name="Kallscheuer N."/>
            <person name="Luecker S."/>
            <person name="Lage O.M."/>
            <person name="Pohl T."/>
            <person name="Merkel B.J."/>
            <person name="Hornburger P."/>
            <person name="Mueller R.-W."/>
            <person name="Bruemmer F."/>
            <person name="Labrenz M."/>
            <person name="Spormann A.M."/>
            <person name="Op Den Camp H."/>
            <person name="Overmann J."/>
            <person name="Amann R."/>
            <person name="Jetten M.S.M."/>
            <person name="Mascher T."/>
            <person name="Medema M.H."/>
            <person name="Devos D.P."/>
            <person name="Kaster A.-K."/>
            <person name="Ovreas L."/>
            <person name="Rohde M."/>
            <person name="Galperin M.Y."/>
            <person name="Jogler C."/>
        </authorList>
    </citation>
    <scope>NUCLEOTIDE SEQUENCE [LARGE SCALE GENOMIC DNA]</scope>
    <source>
        <strain evidence="8 9">LF1</strain>
    </source>
</reference>
<dbReference type="GO" id="GO:0019678">
    <property type="term" value="P:propionate metabolic process, methylmalonyl pathway"/>
    <property type="evidence" value="ECO:0007669"/>
    <property type="project" value="TreeGrafter"/>
</dbReference>
<keyword evidence="4" id="KW-0846">Cobalamin</keyword>